<dbReference type="GeneID" id="113211109"/>
<dbReference type="Proteomes" id="UP000504606">
    <property type="component" value="Unplaced"/>
</dbReference>
<dbReference type="GO" id="GO:0008270">
    <property type="term" value="F:zinc ion binding"/>
    <property type="evidence" value="ECO:0007669"/>
    <property type="project" value="UniProtKB-KW"/>
</dbReference>
<name>A0A6J1T3C7_FRAOC</name>
<dbReference type="SMART" id="SM00355">
    <property type="entry name" value="ZnF_C2H2"/>
    <property type="match status" value="2"/>
</dbReference>
<dbReference type="KEGG" id="foc:113211109"/>
<gene>
    <name evidence="5" type="primary">LOC113211109</name>
</gene>
<dbReference type="PROSITE" id="PS50157">
    <property type="entry name" value="ZINC_FINGER_C2H2_2"/>
    <property type="match status" value="1"/>
</dbReference>
<evidence type="ECO:0000313" key="4">
    <source>
        <dbReference type="Proteomes" id="UP000504606"/>
    </source>
</evidence>
<keyword evidence="1" id="KW-0479">Metal-binding</keyword>
<dbReference type="OrthoDB" id="8184392at2759"/>
<reference evidence="5" key="1">
    <citation type="submission" date="2025-08" db="UniProtKB">
        <authorList>
            <consortium name="RefSeq"/>
        </authorList>
    </citation>
    <scope>IDENTIFICATION</scope>
    <source>
        <tissue evidence="5">Whole organism</tissue>
    </source>
</reference>
<sequence>MRRAKLAPGSFSAGSLPTATGHVTPRCFVCDELIKSHRLSTSLLAGRTQYTHSPLPTKIGGYIGDEFIVVVTPQDALCKHCMALINTMDRLELELRQHRYTLTQHLKIKYKLDGQSAKQSTKIEVIEDDDDLDEPEVIEVSDEEWTPHKKQRTESVKHHRCRLCNASYTNLSLFMAHLSRHKQIDKIKGAVPFGSSGKPAVNNNNESFVQMKFKCGCCSEYFPTKESLALHMQLHTGPQTKPRVKSNLPSPINNPVGDYDSSGQLLKLEATVQTSSLFEDIEQLSQQDIPLSEGVCLEEQKGRVCLLALLNNGVCSDLSHRSSAEVDPQNIPVLPPVSCVPKVSNQNSEQTISITVSIPSAINGGQMTEQHISLTSVSESSCVRNMSYPVTLTNTSTLPSLCGNPASEPCIQSKKPILSNPKLEPGSFNTSQRTGLDNNFDMPDLLDTSLEDVKLNSQTDQHSVPRNDVSSDKITCTWNKGNAYSTTTAVNVPLDPVSGESQSLDMPSLLDDDLLPSSDNTNQEIFVQMPATCTLNQNPSNISSLHQANAPSEAILCNNPRKDLEVTAQSNSIPLASANKNVSDTNKNIAVVNVKSIPMNRDSFDTESDWFYPSSDKEITSVLDSKKLNEMEPPVPSSWFNDSDFALTENVN</sequence>
<feature type="compositionally biased region" description="Polar residues" evidence="2">
    <location>
        <begin position="427"/>
        <end position="437"/>
    </location>
</feature>
<dbReference type="InterPro" id="IPR036236">
    <property type="entry name" value="Znf_C2H2_sf"/>
</dbReference>
<dbReference type="AlphaFoldDB" id="A0A6J1T3C7"/>
<dbReference type="InterPro" id="IPR013087">
    <property type="entry name" value="Znf_C2H2_type"/>
</dbReference>
<evidence type="ECO:0000259" key="3">
    <source>
        <dbReference type="PROSITE" id="PS50157"/>
    </source>
</evidence>
<feature type="region of interest" description="Disordered" evidence="2">
    <location>
        <begin position="413"/>
        <end position="439"/>
    </location>
</feature>
<evidence type="ECO:0000313" key="5">
    <source>
        <dbReference type="RefSeq" id="XP_026285166.1"/>
    </source>
</evidence>
<keyword evidence="4" id="KW-1185">Reference proteome</keyword>
<proteinExistence type="predicted"/>
<keyword evidence="1" id="KW-0863">Zinc-finger</keyword>
<dbReference type="RefSeq" id="XP_026285166.1">
    <property type="nucleotide sequence ID" value="XM_026429381.2"/>
</dbReference>
<evidence type="ECO:0000256" key="1">
    <source>
        <dbReference type="PROSITE-ProRule" id="PRU00042"/>
    </source>
</evidence>
<evidence type="ECO:0000256" key="2">
    <source>
        <dbReference type="SAM" id="MobiDB-lite"/>
    </source>
</evidence>
<dbReference type="PROSITE" id="PS00028">
    <property type="entry name" value="ZINC_FINGER_C2H2_1"/>
    <property type="match status" value="2"/>
</dbReference>
<protein>
    <submittedName>
        <fullName evidence="5">Uncharacterized protein LOC113211109</fullName>
    </submittedName>
</protein>
<dbReference type="Gene3D" id="3.30.160.60">
    <property type="entry name" value="Classic Zinc Finger"/>
    <property type="match status" value="1"/>
</dbReference>
<organism evidence="4 5">
    <name type="scientific">Frankliniella occidentalis</name>
    <name type="common">Western flower thrips</name>
    <name type="synonym">Euthrips occidentalis</name>
    <dbReference type="NCBI Taxonomy" id="133901"/>
    <lineage>
        <taxon>Eukaryota</taxon>
        <taxon>Metazoa</taxon>
        <taxon>Ecdysozoa</taxon>
        <taxon>Arthropoda</taxon>
        <taxon>Hexapoda</taxon>
        <taxon>Insecta</taxon>
        <taxon>Pterygota</taxon>
        <taxon>Neoptera</taxon>
        <taxon>Paraneoptera</taxon>
        <taxon>Thysanoptera</taxon>
        <taxon>Terebrantia</taxon>
        <taxon>Thripoidea</taxon>
        <taxon>Thripidae</taxon>
        <taxon>Frankliniella</taxon>
    </lineage>
</organism>
<dbReference type="SUPFAM" id="SSF57667">
    <property type="entry name" value="beta-beta-alpha zinc fingers"/>
    <property type="match status" value="1"/>
</dbReference>
<accession>A0A6J1T3C7</accession>
<feature type="domain" description="C2H2-type" evidence="3">
    <location>
        <begin position="213"/>
        <end position="240"/>
    </location>
</feature>
<keyword evidence="1" id="KW-0862">Zinc</keyword>